<dbReference type="EMBL" id="JACSGT010000001">
    <property type="protein sequence ID" value="MCF2218554.1"/>
    <property type="molecule type" value="Genomic_DNA"/>
</dbReference>
<keyword evidence="3" id="KW-1185">Reference proteome</keyword>
<accession>A0ABS9C1Y1</accession>
<dbReference type="Proteomes" id="UP001430374">
    <property type="component" value="Unassembled WGS sequence"/>
</dbReference>
<feature type="transmembrane region" description="Helical" evidence="1">
    <location>
        <begin position="263"/>
        <end position="284"/>
    </location>
</feature>
<protein>
    <recommendedName>
        <fullName evidence="4">Glycosyltransferase RgtA/B/C/D-like domain-containing protein</fullName>
    </recommendedName>
</protein>
<reference evidence="2" key="1">
    <citation type="submission" date="2021-08" db="EMBL/GenBank/DDBJ databases">
        <title>Complete genome sequence of Chryseobacterium sp strain PS-8.</title>
        <authorList>
            <person name="Das S.K."/>
        </authorList>
    </citation>
    <scope>NUCLEOTIDE SEQUENCE</scope>
    <source>
        <strain evidence="2">PS-8</strain>
    </source>
</reference>
<organism evidence="2 3">
    <name type="scientific">Chryseobacterium indicum</name>
    <dbReference type="NCBI Taxonomy" id="2766954"/>
    <lineage>
        <taxon>Bacteria</taxon>
        <taxon>Pseudomonadati</taxon>
        <taxon>Bacteroidota</taxon>
        <taxon>Flavobacteriia</taxon>
        <taxon>Flavobacteriales</taxon>
        <taxon>Weeksellaceae</taxon>
        <taxon>Chryseobacterium group</taxon>
        <taxon>Chryseobacterium</taxon>
    </lineage>
</organism>
<comment type="caution">
    <text evidence="2">The sequence shown here is derived from an EMBL/GenBank/DDBJ whole genome shotgun (WGS) entry which is preliminary data.</text>
</comment>
<keyword evidence="1" id="KW-1133">Transmembrane helix</keyword>
<evidence type="ECO:0000313" key="2">
    <source>
        <dbReference type="EMBL" id="MCF2218554.1"/>
    </source>
</evidence>
<evidence type="ECO:0000256" key="1">
    <source>
        <dbReference type="SAM" id="Phobius"/>
    </source>
</evidence>
<feature type="transmembrane region" description="Helical" evidence="1">
    <location>
        <begin position="347"/>
        <end position="364"/>
    </location>
</feature>
<feature type="transmembrane region" description="Helical" evidence="1">
    <location>
        <begin position="170"/>
        <end position="189"/>
    </location>
</feature>
<keyword evidence="1" id="KW-0812">Transmembrane</keyword>
<evidence type="ECO:0000313" key="3">
    <source>
        <dbReference type="Proteomes" id="UP001430374"/>
    </source>
</evidence>
<feature type="transmembrane region" description="Helical" evidence="1">
    <location>
        <begin position="195"/>
        <end position="218"/>
    </location>
</feature>
<feature type="transmembrane region" description="Helical" evidence="1">
    <location>
        <begin position="82"/>
        <end position="99"/>
    </location>
</feature>
<name>A0ABS9C1Y1_9FLAO</name>
<feature type="transmembrane region" description="Helical" evidence="1">
    <location>
        <begin position="16"/>
        <end position="35"/>
    </location>
</feature>
<proteinExistence type="predicted"/>
<feature type="transmembrane region" description="Helical" evidence="1">
    <location>
        <begin position="293"/>
        <end position="312"/>
    </location>
</feature>
<gene>
    <name evidence="2" type="ORF">H9Q08_04480</name>
</gene>
<feature type="transmembrane region" description="Helical" evidence="1">
    <location>
        <begin position="131"/>
        <end position="149"/>
    </location>
</feature>
<sequence>MQNLLISQSMKFKEKNIQISMVIITLVMTILRFLLNEKGRVNPDSIRYMRFAHVFPTIDNTTTPLGYPLAIKFFTFFGFDEFWGSKIVGISAFFFILFFTWKKKFFFRESVVLCALFSFLSIFSYTMSEPLILPFVVLFLYVSTLIIEGKLEKGKAVFYLSLSLIALYNIRYSSLFIMGGTGLFGLIFWKRKYSGIFIISGLIGGIFVVLYKFLFIDYFNENYVSQFLEIGLHPTSKLLVELFQGLCTTFNPFIHIADPGGGMINYAIYGIGFVNILLIVFLFIKYKLSETESFYIFVSVFGIICSYFIQYFYSVNAIDYRLMAPFSLPVWLVYFRKLFMVFEVKTYALGFLSLLSGMLFTWLSKGNYLENRKEMKQFLQSEKLDEIPLKFYLETTEDLDKIQVAELMSTINPNITLTFKPSDTLQKTTLTRYKVLQKIKIDKNKYQ</sequence>
<dbReference type="RefSeq" id="WP_235130287.1">
    <property type="nucleotide sequence ID" value="NZ_JACSGT010000001.1"/>
</dbReference>
<keyword evidence="1" id="KW-0472">Membrane</keyword>
<evidence type="ECO:0008006" key="4">
    <source>
        <dbReference type="Google" id="ProtNLM"/>
    </source>
</evidence>